<feature type="region of interest" description="Disordered" evidence="2">
    <location>
        <begin position="1"/>
        <end position="101"/>
    </location>
</feature>
<feature type="region of interest" description="Disordered" evidence="2">
    <location>
        <begin position="515"/>
        <end position="567"/>
    </location>
</feature>
<accession>A0A9W7DDE7</accession>
<keyword evidence="3" id="KW-1133">Transmembrane helix</keyword>
<dbReference type="InterPro" id="IPR051624">
    <property type="entry name" value="RMD1/Sad1-interacting"/>
</dbReference>
<dbReference type="EMBL" id="BSXU01000300">
    <property type="protein sequence ID" value="GMG20170.1"/>
    <property type="molecule type" value="Genomic_DNA"/>
</dbReference>
<dbReference type="PANTHER" id="PTHR16255:SF4">
    <property type="entry name" value="SPORULATION PROTEIN RMD8"/>
    <property type="match status" value="1"/>
</dbReference>
<proteinExistence type="inferred from homology"/>
<evidence type="ECO:0000259" key="4">
    <source>
        <dbReference type="Pfam" id="PF02582"/>
    </source>
</evidence>
<evidence type="ECO:0000256" key="3">
    <source>
        <dbReference type="SAM" id="Phobius"/>
    </source>
</evidence>
<sequence>MSLSNSNSRNNSRSKPSPSSPHLRSSSSRTISATAKRSPSILVTDARKNQIKAPFAGHRLQNIQRSVHNDRHGPSPLRQQRQTNRNGGSSSGPPSSSQPGFAQRMLRRTAPTKYSDISISNILSNISDVPSSRRRENVANANARTGPRMIPQYYRALPSRTSKMTQKLVLIPDSGKVVYAQPQRLDDDYSDSEDGNGGMREETTTENIFEGDQYVRTRAEQLTKEQREMEYPRVTAYLVAEGFNLKLTSKFLAKYHMVLPRLYDDALYVPYSLPLLPGESGYRVQSNNSEKMQKGNKLMESLLDKVEQRDHHYEFYSANETGQNSTNEMIRSNSPIPVSDPTQSEFPLSQSHSSDFDPSEPQYFVSHSPSNSIMELEAIVEKDENGSGSSESSESSSPAIGSPKQETSNKEPPSIATILKESLVESNKDDIAVESDLETEEFTKEKREKHSKRLRNKSSGGGTNRRRSHVDYTKHAEMFILDYGVVVFWNFSEIHEKNILADLVFAKLQPDEFELSDDEDDEDEENDHDDDDDDEDETNRLWLFGSNSDDNDSDSDSSSTSPPEPITFIIKPVPEHEIEMEEFHFEYIRDIATPRIYNDMITLKSGDHMIKLTISHAIAQSTKLSLFESKMSYILNSISRLPKALALTGKLANYTRQKLLMKTGKLFQLRNEVNLSSNILDTPEIFWDIEVGLDPLYTAIREYLEIDQRVEVLNDRCKVFLDFFDIVADSLAERTMTKITLILIIAIGVSVGVSVLEIFIRYLMIHNH</sequence>
<reference evidence="5" key="1">
    <citation type="submission" date="2023-04" db="EMBL/GenBank/DDBJ databases">
        <title>Ambrosiozyma monospora NBRC 1965.</title>
        <authorList>
            <person name="Ichikawa N."/>
            <person name="Sato H."/>
            <person name="Tonouchi N."/>
        </authorList>
    </citation>
    <scope>NUCLEOTIDE SEQUENCE</scope>
    <source>
        <strain evidence="5">NBRC 1965</strain>
    </source>
</reference>
<feature type="region of interest" description="Disordered" evidence="2">
    <location>
        <begin position="382"/>
        <end position="413"/>
    </location>
</feature>
<feature type="compositionally biased region" description="Polar residues" evidence="2">
    <location>
        <begin position="77"/>
        <end position="86"/>
    </location>
</feature>
<evidence type="ECO:0000256" key="2">
    <source>
        <dbReference type="SAM" id="MobiDB-lite"/>
    </source>
</evidence>
<feature type="compositionally biased region" description="Acidic residues" evidence="2">
    <location>
        <begin position="515"/>
        <end position="537"/>
    </location>
</feature>
<dbReference type="InterPro" id="IPR003734">
    <property type="entry name" value="DUF155"/>
</dbReference>
<evidence type="ECO:0000313" key="6">
    <source>
        <dbReference type="Proteomes" id="UP001165063"/>
    </source>
</evidence>
<feature type="region of interest" description="Disordered" evidence="2">
    <location>
        <begin position="438"/>
        <end position="469"/>
    </location>
</feature>
<comment type="caution">
    <text evidence="5">The sequence shown here is derived from an EMBL/GenBank/DDBJ whole genome shotgun (WGS) entry which is preliminary data.</text>
</comment>
<feature type="compositionally biased region" description="Low complexity" evidence="2">
    <location>
        <begin position="386"/>
        <end position="397"/>
    </location>
</feature>
<feature type="region of interest" description="Disordered" evidence="2">
    <location>
        <begin position="317"/>
        <end position="367"/>
    </location>
</feature>
<gene>
    <name evidence="5" type="ORF">Amon01_000102500</name>
</gene>
<keyword evidence="6" id="KW-1185">Reference proteome</keyword>
<feature type="transmembrane region" description="Helical" evidence="3">
    <location>
        <begin position="739"/>
        <end position="760"/>
    </location>
</feature>
<feature type="compositionally biased region" description="Low complexity" evidence="2">
    <location>
        <begin position="1"/>
        <end position="29"/>
    </location>
</feature>
<dbReference type="Pfam" id="PF02582">
    <property type="entry name" value="DUF155"/>
    <property type="match status" value="1"/>
</dbReference>
<keyword evidence="3" id="KW-0812">Transmembrane</keyword>
<dbReference type="PANTHER" id="PTHR16255">
    <property type="entry name" value="REQUIRED FOR MEIOTIC NUCLEAR DIVISION PROTEIN 1 HOMOLOG"/>
    <property type="match status" value="1"/>
</dbReference>
<dbReference type="GO" id="GO:0005739">
    <property type="term" value="C:mitochondrion"/>
    <property type="evidence" value="ECO:0007669"/>
    <property type="project" value="UniProtKB-ARBA"/>
</dbReference>
<feature type="compositionally biased region" description="Polar residues" evidence="2">
    <location>
        <begin position="318"/>
        <end position="353"/>
    </location>
</feature>
<feature type="compositionally biased region" description="Low complexity" evidence="2">
    <location>
        <begin position="87"/>
        <end position="100"/>
    </location>
</feature>
<evidence type="ECO:0000313" key="5">
    <source>
        <dbReference type="EMBL" id="GMG20170.1"/>
    </source>
</evidence>
<organism evidence="5 6">
    <name type="scientific">Ambrosiozyma monospora</name>
    <name type="common">Yeast</name>
    <name type="synonym">Endomycopsis monosporus</name>
    <dbReference type="NCBI Taxonomy" id="43982"/>
    <lineage>
        <taxon>Eukaryota</taxon>
        <taxon>Fungi</taxon>
        <taxon>Dikarya</taxon>
        <taxon>Ascomycota</taxon>
        <taxon>Saccharomycotina</taxon>
        <taxon>Pichiomycetes</taxon>
        <taxon>Pichiales</taxon>
        <taxon>Pichiaceae</taxon>
        <taxon>Ambrosiozyma</taxon>
    </lineage>
</organism>
<evidence type="ECO:0000256" key="1">
    <source>
        <dbReference type="ARBA" id="ARBA00008306"/>
    </source>
</evidence>
<dbReference type="OrthoDB" id="18302at2759"/>
<dbReference type="Proteomes" id="UP001165063">
    <property type="component" value="Unassembled WGS sequence"/>
</dbReference>
<protein>
    <submittedName>
        <fullName evidence="5">Unnamed protein product</fullName>
    </submittedName>
</protein>
<name>A0A9W7DDE7_AMBMO</name>
<feature type="domain" description="DUF155" evidence="4">
    <location>
        <begin position="478"/>
        <end position="714"/>
    </location>
</feature>
<dbReference type="AlphaFoldDB" id="A0A9W7DDE7"/>
<keyword evidence="3" id="KW-0472">Membrane</keyword>
<comment type="similarity">
    <text evidence="1">Belongs to the RMD1/sif2 family.</text>
</comment>